<protein>
    <recommendedName>
        <fullName evidence="3">PE family protein</fullName>
    </recommendedName>
</protein>
<evidence type="ECO:0000313" key="2">
    <source>
        <dbReference type="Proteomes" id="UP000199025"/>
    </source>
</evidence>
<organism evidence="1 2">
    <name type="scientific">Amycolatopsis sacchari</name>
    <dbReference type="NCBI Taxonomy" id="115433"/>
    <lineage>
        <taxon>Bacteria</taxon>
        <taxon>Bacillati</taxon>
        <taxon>Actinomycetota</taxon>
        <taxon>Actinomycetes</taxon>
        <taxon>Pseudonocardiales</taxon>
        <taxon>Pseudonocardiaceae</taxon>
        <taxon>Amycolatopsis</taxon>
    </lineage>
</organism>
<dbReference type="AlphaFoldDB" id="A0A1I3UI44"/>
<accession>A0A1I3UI44</accession>
<evidence type="ECO:0000313" key="1">
    <source>
        <dbReference type="EMBL" id="SFJ82535.1"/>
    </source>
</evidence>
<sequence>MSEETAPIEQEQGELVLPTMQRMLSGVELKQLAKEGGFAVDEHTGDRMIQALQDIIDSLEARWSALEQFQQAPPMSTTATSRWVSDLMVRTATDERGLLTQLQQAKAELPAYIEAIKLAKANYQSQDGETGNTLSRMRVEA</sequence>
<dbReference type="Proteomes" id="UP000199025">
    <property type="component" value="Unassembled WGS sequence"/>
</dbReference>
<name>A0A1I3UI44_9PSEU</name>
<dbReference type="RefSeq" id="WP_425425821.1">
    <property type="nucleotide sequence ID" value="NZ_FORP01000009.1"/>
</dbReference>
<dbReference type="EMBL" id="FORP01000009">
    <property type="protein sequence ID" value="SFJ82535.1"/>
    <property type="molecule type" value="Genomic_DNA"/>
</dbReference>
<proteinExistence type="predicted"/>
<keyword evidence="2" id="KW-1185">Reference proteome</keyword>
<evidence type="ECO:0008006" key="3">
    <source>
        <dbReference type="Google" id="ProtNLM"/>
    </source>
</evidence>
<gene>
    <name evidence="1" type="ORF">SAMN05421835_10965</name>
</gene>
<dbReference type="STRING" id="115433.SAMN05421835_10965"/>
<reference evidence="1 2" key="1">
    <citation type="submission" date="2016-10" db="EMBL/GenBank/DDBJ databases">
        <authorList>
            <person name="de Groot N.N."/>
        </authorList>
    </citation>
    <scope>NUCLEOTIDE SEQUENCE [LARGE SCALE GENOMIC DNA]</scope>
    <source>
        <strain evidence="1 2">DSM 44468</strain>
    </source>
</reference>